<organism evidence="1 2">
    <name type="scientific">Anguilla anguilla</name>
    <name type="common">European freshwater eel</name>
    <name type="synonym">Muraena anguilla</name>
    <dbReference type="NCBI Taxonomy" id="7936"/>
    <lineage>
        <taxon>Eukaryota</taxon>
        <taxon>Metazoa</taxon>
        <taxon>Chordata</taxon>
        <taxon>Craniata</taxon>
        <taxon>Vertebrata</taxon>
        <taxon>Euteleostomi</taxon>
        <taxon>Actinopterygii</taxon>
        <taxon>Neopterygii</taxon>
        <taxon>Teleostei</taxon>
        <taxon>Anguilliformes</taxon>
        <taxon>Anguillidae</taxon>
        <taxon>Anguilla</taxon>
    </lineage>
</organism>
<dbReference type="Proteomes" id="UP001044222">
    <property type="component" value="Chromosome 15"/>
</dbReference>
<name>A0A9D3RNS8_ANGAN</name>
<gene>
    <name evidence="1" type="ORF">ANANG_G00260680</name>
</gene>
<sequence length="89" mass="10114">MPVRVNSEREQCWRVQTAARSFPGTRGDVRPVDRTPRPQLLSVLCFSLVHLPRLPLGAPYPDSTPLLCRRACFVSTGEDLNKFKLQVQH</sequence>
<keyword evidence="2" id="KW-1185">Reference proteome</keyword>
<evidence type="ECO:0000313" key="2">
    <source>
        <dbReference type="Proteomes" id="UP001044222"/>
    </source>
</evidence>
<dbReference type="EMBL" id="JAFIRN010000015">
    <property type="protein sequence ID" value="KAG5834357.1"/>
    <property type="molecule type" value="Genomic_DNA"/>
</dbReference>
<comment type="caution">
    <text evidence="1">The sequence shown here is derived from an EMBL/GenBank/DDBJ whole genome shotgun (WGS) entry which is preliminary data.</text>
</comment>
<dbReference type="AlphaFoldDB" id="A0A9D3RNS8"/>
<reference evidence="1" key="1">
    <citation type="submission" date="2021-01" db="EMBL/GenBank/DDBJ databases">
        <title>A chromosome-scale assembly of European eel, Anguilla anguilla.</title>
        <authorList>
            <person name="Henkel C."/>
            <person name="Jong-Raadsen S.A."/>
            <person name="Dufour S."/>
            <person name="Weltzien F.-A."/>
            <person name="Palstra A.P."/>
            <person name="Pelster B."/>
            <person name="Spaink H.P."/>
            <person name="Van Den Thillart G.E."/>
            <person name="Jansen H."/>
            <person name="Zahm M."/>
            <person name="Klopp C."/>
            <person name="Cedric C."/>
            <person name="Louis A."/>
            <person name="Berthelot C."/>
            <person name="Parey E."/>
            <person name="Roest Crollius H."/>
            <person name="Montfort J."/>
            <person name="Robinson-Rechavi M."/>
            <person name="Bucao C."/>
            <person name="Bouchez O."/>
            <person name="Gislard M."/>
            <person name="Lluch J."/>
            <person name="Milhes M."/>
            <person name="Lampietro C."/>
            <person name="Lopez Roques C."/>
            <person name="Donnadieu C."/>
            <person name="Braasch I."/>
            <person name="Desvignes T."/>
            <person name="Postlethwait J."/>
            <person name="Bobe J."/>
            <person name="Guiguen Y."/>
            <person name="Dirks R."/>
        </authorList>
    </citation>
    <scope>NUCLEOTIDE SEQUENCE</scope>
    <source>
        <strain evidence="1">Tag_6206</strain>
        <tissue evidence="1">Liver</tissue>
    </source>
</reference>
<proteinExistence type="predicted"/>
<protein>
    <submittedName>
        <fullName evidence="1">Uncharacterized protein</fullName>
    </submittedName>
</protein>
<accession>A0A9D3RNS8</accession>
<evidence type="ECO:0000313" key="1">
    <source>
        <dbReference type="EMBL" id="KAG5834357.1"/>
    </source>
</evidence>